<accession>A0A3N9UDY4</accession>
<comment type="caution">
    <text evidence="1">The sequence shown here is derived from an EMBL/GenBank/DDBJ whole genome shotgun (WGS) entry which is preliminary data.</text>
</comment>
<dbReference type="OrthoDB" id="2716151at2"/>
<gene>
    <name evidence="1" type="ORF">EBB45_11520</name>
</gene>
<evidence type="ECO:0000313" key="1">
    <source>
        <dbReference type="EMBL" id="RQW74509.1"/>
    </source>
</evidence>
<name>A0A3N9UDY4_9BACI</name>
<dbReference type="EMBL" id="RRCT01000009">
    <property type="protein sequence ID" value="RQW74509.1"/>
    <property type="molecule type" value="Genomic_DNA"/>
</dbReference>
<dbReference type="Proteomes" id="UP000274033">
    <property type="component" value="Unassembled WGS sequence"/>
</dbReference>
<protein>
    <submittedName>
        <fullName evidence="1">DUF2642 domain-containing protein</fullName>
    </submittedName>
</protein>
<sequence>MAFQNLNKEITVIELLGGKVLNGSVIELGSDLIVIYDGLNFVYIPIDHIKSLELDADNENNIQQPSERPSFISNVSNKDLTLTNILTRAKGMHVEIFVTINKSLHGVITSVLDDYFVFESPIYKTMFISTQHLKWLIPYIKDQFPYGLSENEFLSLSKIKNPSLINNFISQIDQLKNQLVVLNLGEESSHIGRIKNINGQIIEIQNGKSRSTYLNLNHIKIVHQV</sequence>
<evidence type="ECO:0000313" key="2">
    <source>
        <dbReference type="Proteomes" id="UP000274033"/>
    </source>
</evidence>
<reference evidence="1 2" key="1">
    <citation type="journal article" date="2013" name="J. Microbiol.">
        <title>Lysinibacillus chungkukjangi sp. nov., isolated from Chungkukjang, Korean fermented soybean food.</title>
        <authorList>
            <person name="Kim S.J."/>
            <person name="Jang Y.H."/>
            <person name="Hamada M."/>
            <person name="Ahn J.H."/>
            <person name="Weon H.Y."/>
            <person name="Suzuki K."/>
            <person name="Whang K.S."/>
            <person name="Kwon S.W."/>
        </authorList>
    </citation>
    <scope>NUCLEOTIDE SEQUENCE [LARGE SCALE GENOMIC DNA]</scope>
    <source>
        <strain evidence="1 2">MCCC 1A12701</strain>
    </source>
</reference>
<proteinExistence type="predicted"/>
<dbReference type="AlphaFoldDB" id="A0A3N9UDY4"/>
<dbReference type="RefSeq" id="WP_124764826.1">
    <property type="nucleotide sequence ID" value="NZ_JAFBDY010000008.1"/>
</dbReference>
<organism evidence="1 2">
    <name type="scientific">Lysinibacillus composti</name>
    <dbReference type="NCBI Taxonomy" id="720633"/>
    <lineage>
        <taxon>Bacteria</taxon>
        <taxon>Bacillati</taxon>
        <taxon>Bacillota</taxon>
        <taxon>Bacilli</taxon>
        <taxon>Bacillales</taxon>
        <taxon>Bacillaceae</taxon>
        <taxon>Lysinibacillus</taxon>
    </lineage>
</organism>
<keyword evidence="2" id="KW-1185">Reference proteome</keyword>